<dbReference type="InParanoid" id="A0A1Y1YBK4"/>
<dbReference type="Gene3D" id="6.10.140.1320">
    <property type="match status" value="1"/>
</dbReference>
<comment type="caution">
    <text evidence="8">The sequence shown here is derived from an EMBL/GenBank/DDBJ whole genome shotgun (WGS) entry which is preliminary data.</text>
</comment>
<dbReference type="InterPro" id="IPR050355">
    <property type="entry name" value="RCF1"/>
</dbReference>
<gene>
    <name evidence="8" type="ORF">K493DRAFT_315037</name>
</gene>
<dbReference type="PANTHER" id="PTHR12297:SF3">
    <property type="entry name" value="HIG1 DOMAIN FAMILY MEMBER 1A"/>
    <property type="match status" value="1"/>
</dbReference>
<proteinExistence type="predicted"/>
<feature type="transmembrane region" description="Helical" evidence="6">
    <location>
        <begin position="31"/>
        <end position="50"/>
    </location>
</feature>
<dbReference type="EMBL" id="MCFE01000179">
    <property type="protein sequence ID" value="ORX95323.1"/>
    <property type="molecule type" value="Genomic_DNA"/>
</dbReference>
<dbReference type="GO" id="GO:0097250">
    <property type="term" value="P:mitochondrial respirasome assembly"/>
    <property type="evidence" value="ECO:0007669"/>
    <property type="project" value="TreeGrafter"/>
</dbReference>
<keyword evidence="9" id="KW-1185">Reference proteome</keyword>
<dbReference type="OrthoDB" id="6604018at2759"/>
<evidence type="ECO:0000313" key="8">
    <source>
        <dbReference type="EMBL" id="ORX95323.1"/>
    </source>
</evidence>
<accession>A0A1Y1YBK4</accession>
<dbReference type="Pfam" id="PF04588">
    <property type="entry name" value="HIG_1_N"/>
    <property type="match status" value="1"/>
</dbReference>
<feature type="domain" description="HIG1" evidence="7">
    <location>
        <begin position="1"/>
        <end position="94"/>
    </location>
</feature>
<dbReference type="GO" id="GO:0031966">
    <property type="term" value="C:mitochondrial membrane"/>
    <property type="evidence" value="ECO:0007669"/>
    <property type="project" value="UniProtKB-SubCell"/>
</dbReference>
<keyword evidence="5 6" id="KW-0472">Membrane</keyword>
<evidence type="ECO:0000256" key="6">
    <source>
        <dbReference type="SAM" id="Phobius"/>
    </source>
</evidence>
<evidence type="ECO:0000256" key="5">
    <source>
        <dbReference type="ARBA" id="ARBA00023136"/>
    </source>
</evidence>
<dbReference type="STRING" id="1314790.A0A1Y1YBK4"/>
<evidence type="ECO:0000313" key="9">
    <source>
        <dbReference type="Proteomes" id="UP000193498"/>
    </source>
</evidence>
<feature type="transmembrane region" description="Helical" evidence="6">
    <location>
        <begin position="62"/>
        <end position="83"/>
    </location>
</feature>
<sequence>MSSAAYNEDLEFNEDRGGWRRVVKKSKEQPLVVIGTLATVATLLGASLNLRRGNRVVGQQMLRYRIYAQTFTLVALAGGSIYYTSMRENKETQGTAV</sequence>
<dbReference type="PANTHER" id="PTHR12297">
    <property type="entry name" value="HYPOXIA-INDUCBILE GENE 1 HIG1 -RELATED"/>
    <property type="match status" value="1"/>
</dbReference>
<evidence type="ECO:0000256" key="2">
    <source>
        <dbReference type="ARBA" id="ARBA00022692"/>
    </source>
</evidence>
<dbReference type="Proteomes" id="UP000193498">
    <property type="component" value="Unassembled WGS sequence"/>
</dbReference>
<keyword evidence="4" id="KW-0496">Mitochondrion</keyword>
<keyword evidence="2 6" id="KW-0812">Transmembrane</keyword>
<evidence type="ECO:0000256" key="1">
    <source>
        <dbReference type="ARBA" id="ARBA00004325"/>
    </source>
</evidence>
<evidence type="ECO:0000256" key="4">
    <source>
        <dbReference type="ARBA" id="ARBA00023128"/>
    </source>
</evidence>
<comment type="subcellular location">
    <subcellularLocation>
        <location evidence="1">Mitochondrion membrane</location>
    </subcellularLocation>
</comment>
<evidence type="ECO:0000256" key="3">
    <source>
        <dbReference type="ARBA" id="ARBA00022989"/>
    </source>
</evidence>
<protein>
    <recommendedName>
        <fullName evidence="7">HIG1 domain-containing protein</fullName>
    </recommendedName>
</protein>
<name>A0A1Y1YBK4_9FUNG</name>
<dbReference type="InterPro" id="IPR007667">
    <property type="entry name" value="Hypoxia_induced_domain"/>
</dbReference>
<organism evidence="8 9">
    <name type="scientific">Basidiobolus meristosporus CBS 931.73</name>
    <dbReference type="NCBI Taxonomy" id="1314790"/>
    <lineage>
        <taxon>Eukaryota</taxon>
        <taxon>Fungi</taxon>
        <taxon>Fungi incertae sedis</taxon>
        <taxon>Zoopagomycota</taxon>
        <taxon>Entomophthoromycotina</taxon>
        <taxon>Basidiobolomycetes</taxon>
        <taxon>Basidiobolales</taxon>
        <taxon>Basidiobolaceae</taxon>
        <taxon>Basidiobolus</taxon>
    </lineage>
</organism>
<reference evidence="8 9" key="1">
    <citation type="submission" date="2016-07" db="EMBL/GenBank/DDBJ databases">
        <title>Pervasive Adenine N6-methylation of Active Genes in Fungi.</title>
        <authorList>
            <consortium name="DOE Joint Genome Institute"/>
            <person name="Mondo S.J."/>
            <person name="Dannebaum R.O."/>
            <person name="Kuo R.C."/>
            <person name="Labutti K."/>
            <person name="Haridas S."/>
            <person name="Kuo A."/>
            <person name="Salamov A."/>
            <person name="Ahrendt S.R."/>
            <person name="Lipzen A."/>
            <person name="Sullivan W."/>
            <person name="Andreopoulos W.B."/>
            <person name="Clum A."/>
            <person name="Lindquist E."/>
            <person name="Daum C."/>
            <person name="Ramamoorthy G.K."/>
            <person name="Gryganskyi A."/>
            <person name="Culley D."/>
            <person name="Magnuson J.K."/>
            <person name="James T.Y."/>
            <person name="O'Malley M.A."/>
            <person name="Stajich J.E."/>
            <person name="Spatafora J.W."/>
            <person name="Visel A."/>
            <person name="Grigoriev I.V."/>
        </authorList>
    </citation>
    <scope>NUCLEOTIDE SEQUENCE [LARGE SCALE GENOMIC DNA]</scope>
    <source>
        <strain evidence="8 9">CBS 931.73</strain>
    </source>
</reference>
<keyword evidence="3 6" id="KW-1133">Transmembrane helix</keyword>
<evidence type="ECO:0000259" key="7">
    <source>
        <dbReference type="PROSITE" id="PS51503"/>
    </source>
</evidence>
<dbReference type="AlphaFoldDB" id="A0A1Y1YBK4"/>
<dbReference type="PROSITE" id="PS51503">
    <property type="entry name" value="HIG1"/>
    <property type="match status" value="1"/>
</dbReference>